<name>A0AAE4SAJ5_9EURY</name>
<comment type="caution">
    <text evidence="1">The sequence shown here is derived from an EMBL/GenBank/DDBJ whole genome shotgun (WGS) entry which is preliminary data.</text>
</comment>
<evidence type="ECO:0000313" key="2">
    <source>
        <dbReference type="Proteomes" id="UP001273136"/>
    </source>
</evidence>
<evidence type="ECO:0000313" key="1">
    <source>
        <dbReference type="EMBL" id="MDV0442431.1"/>
    </source>
</evidence>
<protein>
    <submittedName>
        <fullName evidence="1">Uncharacterized protein</fullName>
    </submittedName>
</protein>
<dbReference type="AlphaFoldDB" id="A0AAE4SAJ5"/>
<reference evidence="1" key="1">
    <citation type="submission" date="2023-06" db="EMBL/GenBank/DDBJ databases">
        <title>Genome sequence of Methancorpusculaceae sp. Ag1.</title>
        <authorList>
            <person name="Protasov E."/>
            <person name="Platt K."/>
            <person name="Poehlein A."/>
            <person name="Daniel R."/>
            <person name="Brune A."/>
        </authorList>
    </citation>
    <scope>NUCLEOTIDE SEQUENCE</scope>
    <source>
        <strain evidence="1">Ag1</strain>
    </source>
</reference>
<keyword evidence="2" id="KW-1185">Reference proteome</keyword>
<accession>A0AAE4SAJ5</accession>
<dbReference type="Proteomes" id="UP001273136">
    <property type="component" value="Unassembled WGS sequence"/>
</dbReference>
<sequence length="67" mass="8063">MIYLFYDLHITTFTQTRNSFFCSDTEKYHISEGKLYVSYADIIQNVRNFQGHRSLMQKTYYLTPPII</sequence>
<dbReference type="EMBL" id="JAWDKA010000009">
    <property type="protein sequence ID" value="MDV0442431.1"/>
    <property type="molecule type" value="Genomic_DNA"/>
</dbReference>
<organism evidence="1 2">
    <name type="scientific">Methanorbis furvi</name>
    <dbReference type="NCBI Taxonomy" id="3028299"/>
    <lineage>
        <taxon>Archaea</taxon>
        <taxon>Methanobacteriati</taxon>
        <taxon>Methanobacteriota</taxon>
        <taxon>Stenosarchaea group</taxon>
        <taxon>Methanomicrobia</taxon>
        <taxon>Methanomicrobiales</taxon>
        <taxon>Methanocorpusculaceae</taxon>
        <taxon>Methanorbis</taxon>
    </lineage>
</organism>
<gene>
    <name evidence="1" type="ORF">McpAg1_16730</name>
</gene>
<proteinExistence type="predicted"/>